<evidence type="ECO:0000256" key="6">
    <source>
        <dbReference type="SAM" id="Phobius"/>
    </source>
</evidence>
<dbReference type="GO" id="GO:0030420">
    <property type="term" value="P:establishment of competence for transformation"/>
    <property type="evidence" value="ECO:0007669"/>
    <property type="project" value="InterPro"/>
</dbReference>
<dbReference type="AlphaFoldDB" id="A0A290S2T0"/>
<keyword evidence="2" id="KW-1003">Cell membrane</keyword>
<dbReference type="InterPro" id="IPR004477">
    <property type="entry name" value="ComEC_N"/>
</dbReference>
<organism evidence="9 10">
    <name type="scientific">Pseudoalteromonas arctica A 37-1-2</name>
    <dbReference type="NCBI Taxonomy" id="1117313"/>
    <lineage>
        <taxon>Bacteria</taxon>
        <taxon>Pseudomonadati</taxon>
        <taxon>Pseudomonadota</taxon>
        <taxon>Gammaproteobacteria</taxon>
        <taxon>Alteromonadales</taxon>
        <taxon>Pseudoalteromonadaceae</taxon>
        <taxon>Pseudoalteromonas</taxon>
    </lineage>
</organism>
<dbReference type="Proteomes" id="UP000016505">
    <property type="component" value="Chromosome I"/>
</dbReference>
<feature type="transmembrane region" description="Helical" evidence="6">
    <location>
        <begin position="12"/>
        <end position="34"/>
    </location>
</feature>
<dbReference type="PROSITE" id="PS51257">
    <property type="entry name" value="PROKAR_LIPOPROTEIN"/>
    <property type="match status" value="1"/>
</dbReference>
<protein>
    <submittedName>
        <fullName evidence="9">Competence protein ComEC</fullName>
    </submittedName>
</protein>
<feature type="domain" description="Metallo-beta-lactamase" evidence="7">
    <location>
        <begin position="519"/>
        <end position="586"/>
    </location>
</feature>
<dbReference type="PANTHER" id="PTHR30619:SF1">
    <property type="entry name" value="RECOMBINATION PROTEIN 2"/>
    <property type="match status" value="1"/>
</dbReference>
<dbReference type="OrthoDB" id="9761531at2"/>
<name>A0A290S2T0_9GAMM</name>
<gene>
    <name evidence="9" type="primary">comEC</name>
    <name evidence="9" type="ORF">PARC_a1853</name>
</gene>
<dbReference type="SUPFAM" id="SSF56281">
    <property type="entry name" value="Metallo-hydrolase/oxidoreductase"/>
    <property type="match status" value="1"/>
</dbReference>
<dbReference type="Gene3D" id="3.60.15.10">
    <property type="entry name" value="Ribonuclease Z/Hydroxyacylglutathione hydrolase-like"/>
    <property type="match status" value="1"/>
</dbReference>
<dbReference type="InterPro" id="IPR001279">
    <property type="entry name" value="Metallo-B-lactamas"/>
</dbReference>
<evidence type="ECO:0000256" key="3">
    <source>
        <dbReference type="ARBA" id="ARBA00022692"/>
    </source>
</evidence>
<keyword evidence="5 6" id="KW-0472">Membrane</keyword>
<dbReference type="InterPro" id="IPR004797">
    <property type="entry name" value="Competence_ComEC/Rec2"/>
</dbReference>
<dbReference type="EMBL" id="CP011025">
    <property type="protein sequence ID" value="ATC86416.1"/>
    <property type="molecule type" value="Genomic_DNA"/>
</dbReference>
<dbReference type="Pfam" id="PF03772">
    <property type="entry name" value="Competence"/>
    <property type="match status" value="1"/>
</dbReference>
<keyword evidence="3 6" id="KW-0812">Transmembrane</keyword>
<evidence type="ECO:0000313" key="10">
    <source>
        <dbReference type="Proteomes" id="UP000016505"/>
    </source>
</evidence>
<feature type="domain" description="ComEC/Rec2-related protein" evidence="8">
    <location>
        <begin position="217"/>
        <end position="488"/>
    </location>
</feature>
<comment type="subcellular location">
    <subcellularLocation>
        <location evidence="1">Cell membrane</location>
        <topology evidence="1">Multi-pass membrane protein</topology>
    </subcellularLocation>
</comment>
<reference evidence="9 10" key="1">
    <citation type="journal article" date="2012" name="J. Bacteriol.">
        <title>Genome sequences of type strains of seven species of the marine bacterium Pseudoalteromonas.</title>
        <authorList>
            <person name="Xie B.B."/>
            <person name="Shu Y.L."/>
            <person name="Qin Q.L."/>
            <person name="Rong J.C."/>
            <person name="Zhang X.Y."/>
            <person name="Chen X.L."/>
            <person name="Shi M."/>
            <person name="He H.L."/>
            <person name="Zhou B.C."/>
            <person name="Zhang Y.Z."/>
        </authorList>
    </citation>
    <scope>NUCLEOTIDE SEQUENCE [LARGE SCALE GENOMIC DNA]</scope>
    <source>
        <strain evidence="9 10">A 37-1-2</strain>
    </source>
</reference>
<dbReference type="InterPro" id="IPR052159">
    <property type="entry name" value="Competence_DNA_uptake"/>
</dbReference>
<dbReference type="NCBIfam" id="TIGR00361">
    <property type="entry name" value="ComEC_Rec2"/>
    <property type="match status" value="1"/>
</dbReference>
<evidence type="ECO:0000259" key="7">
    <source>
        <dbReference type="Pfam" id="PF00753"/>
    </source>
</evidence>
<feature type="transmembrane region" description="Helical" evidence="6">
    <location>
        <begin position="377"/>
        <end position="397"/>
    </location>
</feature>
<feature type="transmembrane region" description="Helical" evidence="6">
    <location>
        <begin position="240"/>
        <end position="265"/>
    </location>
</feature>
<dbReference type="PANTHER" id="PTHR30619">
    <property type="entry name" value="DNA INTERNALIZATION/COMPETENCE PROTEIN COMEC/REC2"/>
    <property type="match status" value="1"/>
</dbReference>
<evidence type="ECO:0000256" key="4">
    <source>
        <dbReference type="ARBA" id="ARBA00022989"/>
    </source>
</evidence>
<evidence type="ECO:0000256" key="2">
    <source>
        <dbReference type="ARBA" id="ARBA00022475"/>
    </source>
</evidence>
<evidence type="ECO:0000313" key="9">
    <source>
        <dbReference type="EMBL" id="ATC86416.1"/>
    </source>
</evidence>
<dbReference type="Pfam" id="PF00753">
    <property type="entry name" value="Lactamase_B"/>
    <property type="match status" value="1"/>
</dbReference>
<dbReference type="NCBIfam" id="TIGR00360">
    <property type="entry name" value="ComEC_N-term"/>
    <property type="match status" value="1"/>
</dbReference>
<keyword evidence="4 6" id="KW-1133">Transmembrane helix</keyword>
<feature type="transmembrane region" description="Helical" evidence="6">
    <location>
        <begin position="325"/>
        <end position="341"/>
    </location>
</feature>
<dbReference type="KEGG" id="part:PARC_a1853"/>
<dbReference type="InterPro" id="IPR036866">
    <property type="entry name" value="RibonucZ/Hydroxyglut_hydro"/>
</dbReference>
<dbReference type="CDD" id="cd07731">
    <property type="entry name" value="ComA-like_MBL-fold"/>
    <property type="match status" value="1"/>
</dbReference>
<dbReference type="GO" id="GO:0005886">
    <property type="term" value="C:plasma membrane"/>
    <property type="evidence" value="ECO:0007669"/>
    <property type="project" value="UniProtKB-SubCell"/>
</dbReference>
<dbReference type="RefSeq" id="WP_010552664.1">
    <property type="nucleotide sequence ID" value="NZ_CP011025.1"/>
</dbReference>
<accession>A0A290S2T0</accession>
<proteinExistence type="predicted"/>
<evidence type="ECO:0000256" key="5">
    <source>
        <dbReference type="ARBA" id="ARBA00023136"/>
    </source>
</evidence>
<evidence type="ECO:0000256" key="1">
    <source>
        <dbReference type="ARBA" id="ARBA00004651"/>
    </source>
</evidence>
<feature type="transmembrane region" description="Helical" evidence="6">
    <location>
        <begin position="277"/>
        <end position="295"/>
    </location>
</feature>
<evidence type="ECO:0000259" key="8">
    <source>
        <dbReference type="Pfam" id="PF03772"/>
    </source>
</evidence>
<feature type="transmembrane region" description="Helical" evidence="6">
    <location>
        <begin position="54"/>
        <end position="76"/>
    </location>
</feature>
<sequence length="755" mass="85836">MDRFFSHLKQPFTSVWISLGFVIGCIATVFYYQTLEFTVFTIFIVIVSAYFKPFLNVLLGFICAICFVGLHFYVFYSFEIPKPDEKYALDSTLIVEEVISDKKPQYIKVKIVALEGSNFSDFRAPKAMLSVNSAQPLIVGDEFSALIHLKHFRSNKNFNVFDNERYAFISRILFKGKVLNKNLNIINSDKQSIILDYQHFLKNTYTDTKLQWLYYALLSGEKSLMSYADKQLMQSLGLSHLLAISGLHIGLIFSFGYLFTRFIFAKINSSIGQSFNLTLYYSSCGFLVALVYVYLSDFLVSATRALIMLGCYLLLYFLAKQPLRWRSILFALVIVLIVNPFNLLNPGLYFSFLAVAIIFTVINKLPILNTRIKNKVISLFVIQIALFIGLLPLSLYFFNGVSIAGLIINLIAIPLLSIIILPFLIVFTLLSIFLDISILINLFDTGLYALFKLLNEIPESLRWITTGRIDSIFVVFTYIIMLMVYFLPYKWLAFIPAITLLLNYWLTEKSKWQLHVFDVGHGLMALIEKDKQVLIYDFGPSYFNRFSRTRSILLPYIKANNLTVKTAILSHEDNDHAGGLQHFIDAGLGETLQQFHPKNTHNVCEVINIDFAGLKVQSFSTKGFGNENDDSCVVRVSDNTHSVLLTGDISKAREASLLADNKSLKSTVMLSPHHGSDTSSSVNFINNVAPQVVIHSSAYKGQWEFPKPLVVERYNQINAQQFTTGVEGQISIKFYAKNLAIETARGQESYWFIKD</sequence>
<feature type="transmembrane region" description="Helical" evidence="6">
    <location>
        <begin position="471"/>
        <end position="502"/>
    </location>
</feature>
<feature type="transmembrane region" description="Helical" evidence="6">
    <location>
        <begin position="403"/>
        <end position="425"/>
    </location>
</feature>
<feature type="transmembrane region" description="Helical" evidence="6">
    <location>
        <begin position="301"/>
        <end position="318"/>
    </location>
</feature>
<dbReference type="InterPro" id="IPR035681">
    <property type="entry name" value="ComA-like_MBL"/>
</dbReference>
<feature type="transmembrane region" description="Helical" evidence="6">
    <location>
        <begin position="432"/>
        <end position="451"/>
    </location>
</feature>